<dbReference type="PROSITE" id="PS50987">
    <property type="entry name" value="HTH_ARSR_2"/>
    <property type="match status" value="1"/>
</dbReference>
<dbReference type="EMBL" id="MHNL01000005">
    <property type="protein sequence ID" value="OGZ45636.1"/>
    <property type="molecule type" value="Genomic_DNA"/>
</dbReference>
<dbReference type="InterPro" id="IPR001845">
    <property type="entry name" value="HTH_ArsR_DNA-bd_dom"/>
</dbReference>
<keyword evidence="2" id="KW-0238">DNA-binding</keyword>
<dbReference type="AlphaFoldDB" id="A0A1G2G5V9"/>
<keyword evidence="3" id="KW-0804">Transcription</keyword>
<dbReference type="NCBIfam" id="NF033788">
    <property type="entry name" value="HTH_metalloreg"/>
    <property type="match status" value="1"/>
</dbReference>
<sequence length="79" mass="8739">MLADGTRLKIIQVLKKGAVNVSELTESIRLTQPTISHHLKVLSESGFAVAEKKGRETYYRFNTEYPCKGCGVFGAPIKI</sequence>
<evidence type="ECO:0000256" key="1">
    <source>
        <dbReference type="ARBA" id="ARBA00023015"/>
    </source>
</evidence>
<dbReference type="Pfam" id="PF01022">
    <property type="entry name" value="HTH_5"/>
    <property type="match status" value="1"/>
</dbReference>
<dbReference type="GO" id="GO:0003700">
    <property type="term" value="F:DNA-binding transcription factor activity"/>
    <property type="evidence" value="ECO:0007669"/>
    <property type="project" value="InterPro"/>
</dbReference>
<dbReference type="InterPro" id="IPR051081">
    <property type="entry name" value="HTH_MetalResp_TranReg"/>
</dbReference>
<dbReference type="InterPro" id="IPR036390">
    <property type="entry name" value="WH_DNA-bd_sf"/>
</dbReference>
<evidence type="ECO:0000256" key="2">
    <source>
        <dbReference type="ARBA" id="ARBA00023125"/>
    </source>
</evidence>
<evidence type="ECO:0000313" key="6">
    <source>
        <dbReference type="Proteomes" id="UP000177785"/>
    </source>
</evidence>
<dbReference type="Gene3D" id="1.10.10.10">
    <property type="entry name" value="Winged helix-like DNA-binding domain superfamily/Winged helix DNA-binding domain"/>
    <property type="match status" value="1"/>
</dbReference>
<dbReference type="Proteomes" id="UP000177785">
    <property type="component" value="Unassembled WGS sequence"/>
</dbReference>
<dbReference type="InterPro" id="IPR036388">
    <property type="entry name" value="WH-like_DNA-bd_sf"/>
</dbReference>
<evidence type="ECO:0000256" key="3">
    <source>
        <dbReference type="ARBA" id="ARBA00023163"/>
    </source>
</evidence>
<dbReference type="GO" id="GO:0003677">
    <property type="term" value="F:DNA binding"/>
    <property type="evidence" value="ECO:0007669"/>
    <property type="project" value="UniProtKB-KW"/>
</dbReference>
<name>A0A1G2G5V9_9BACT</name>
<accession>A0A1G2G5V9</accession>
<organism evidence="5 6">
    <name type="scientific">Candidatus Ryanbacteria bacterium RIFCSPHIGHO2_01_FULL_48_27</name>
    <dbReference type="NCBI Taxonomy" id="1802115"/>
    <lineage>
        <taxon>Bacteria</taxon>
        <taxon>Candidatus Ryaniibacteriota</taxon>
    </lineage>
</organism>
<protein>
    <recommendedName>
        <fullName evidence="4">HTH arsR-type domain-containing protein</fullName>
    </recommendedName>
</protein>
<dbReference type="SUPFAM" id="SSF46785">
    <property type="entry name" value="Winged helix' DNA-binding domain"/>
    <property type="match status" value="1"/>
</dbReference>
<dbReference type="STRING" id="1802115.A2756_01865"/>
<gene>
    <name evidence="5" type="ORF">A2756_01865</name>
</gene>
<dbReference type="PANTHER" id="PTHR33154">
    <property type="entry name" value="TRANSCRIPTIONAL REGULATOR, ARSR FAMILY"/>
    <property type="match status" value="1"/>
</dbReference>
<dbReference type="PANTHER" id="PTHR33154:SF18">
    <property type="entry name" value="ARSENICAL RESISTANCE OPERON REPRESSOR"/>
    <property type="match status" value="1"/>
</dbReference>
<evidence type="ECO:0000313" key="5">
    <source>
        <dbReference type="EMBL" id="OGZ45636.1"/>
    </source>
</evidence>
<keyword evidence="1" id="KW-0805">Transcription regulation</keyword>
<reference evidence="5 6" key="1">
    <citation type="journal article" date="2016" name="Nat. Commun.">
        <title>Thousands of microbial genomes shed light on interconnected biogeochemical processes in an aquifer system.</title>
        <authorList>
            <person name="Anantharaman K."/>
            <person name="Brown C.T."/>
            <person name="Hug L.A."/>
            <person name="Sharon I."/>
            <person name="Castelle C.J."/>
            <person name="Probst A.J."/>
            <person name="Thomas B.C."/>
            <person name="Singh A."/>
            <person name="Wilkins M.J."/>
            <person name="Karaoz U."/>
            <person name="Brodie E.L."/>
            <person name="Williams K.H."/>
            <person name="Hubbard S.S."/>
            <person name="Banfield J.F."/>
        </authorList>
    </citation>
    <scope>NUCLEOTIDE SEQUENCE [LARGE SCALE GENOMIC DNA]</scope>
</reference>
<comment type="caution">
    <text evidence="5">The sequence shown here is derived from an EMBL/GenBank/DDBJ whole genome shotgun (WGS) entry which is preliminary data.</text>
</comment>
<dbReference type="PRINTS" id="PR00778">
    <property type="entry name" value="HTHARSR"/>
</dbReference>
<proteinExistence type="predicted"/>
<dbReference type="CDD" id="cd00090">
    <property type="entry name" value="HTH_ARSR"/>
    <property type="match status" value="1"/>
</dbReference>
<feature type="domain" description="HTH arsR-type" evidence="4">
    <location>
        <begin position="1"/>
        <end position="79"/>
    </location>
</feature>
<dbReference type="InterPro" id="IPR011991">
    <property type="entry name" value="ArsR-like_HTH"/>
</dbReference>
<dbReference type="SMART" id="SM00418">
    <property type="entry name" value="HTH_ARSR"/>
    <property type="match status" value="1"/>
</dbReference>
<evidence type="ECO:0000259" key="4">
    <source>
        <dbReference type="PROSITE" id="PS50987"/>
    </source>
</evidence>